<dbReference type="SUPFAM" id="SSF52540">
    <property type="entry name" value="P-loop containing nucleoside triphosphate hydrolases"/>
    <property type="match status" value="1"/>
</dbReference>
<evidence type="ECO:0000313" key="4">
    <source>
        <dbReference type="Proteomes" id="UP000307440"/>
    </source>
</evidence>
<evidence type="ECO:0000256" key="1">
    <source>
        <dbReference type="ARBA" id="ARBA00022737"/>
    </source>
</evidence>
<dbReference type="EMBL" id="ML210380">
    <property type="protein sequence ID" value="TFK18753.1"/>
    <property type="molecule type" value="Genomic_DNA"/>
</dbReference>
<dbReference type="Pfam" id="PF24883">
    <property type="entry name" value="NPHP3_N"/>
    <property type="match status" value="1"/>
</dbReference>
<name>A0A5C3KGG2_COPMA</name>
<dbReference type="InterPro" id="IPR056884">
    <property type="entry name" value="NPHP3-like_N"/>
</dbReference>
<dbReference type="Proteomes" id="UP000307440">
    <property type="component" value="Unassembled WGS sequence"/>
</dbReference>
<keyword evidence="4" id="KW-1185">Reference proteome</keyword>
<evidence type="ECO:0000259" key="2">
    <source>
        <dbReference type="Pfam" id="PF24883"/>
    </source>
</evidence>
<dbReference type="AlphaFoldDB" id="A0A5C3KGG2"/>
<gene>
    <name evidence="3" type="ORF">FA15DRAFT_675059</name>
</gene>
<reference evidence="3 4" key="1">
    <citation type="journal article" date="2019" name="Nat. Ecol. Evol.">
        <title>Megaphylogeny resolves global patterns of mushroom evolution.</title>
        <authorList>
            <person name="Varga T."/>
            <person name="Krizsan K."/>
            <person name="Foldi C."/>
            <person name="Dima B."/>
            <person name="Sanchez-Garcia M."/>
            <person name="Sanchez-Ramirez S."/>
            <person name="Szollosi G.J."/>
            <person name="Szarkandi J.G."/>
            <person name="Papp V."/>
            <person name="Albert L."/>
            <person name="Andreopoulos W."/>
            <person name="Angelini C."/>
            <person name="Antonin V."/>
            <person name="Barry K.W."/>
            <person name="Bougher N.L."/>
            <person name="Buchanan P."/>
            <person name="Buyck B."/>
            <person name="Bense V."/>
            <person name="Catcheside P."/>
            <person name="Chovatia M."/>
            <person name="Cooper J."/>
            <person name="Damon W."/>
            <person name="Desjardin D."/>
            <person name="Finy P."/>
            <person name="Geml J."/>
            <person name="Haridas S."/>
            <person name="Hughes K."/>
            <person name="Justo A."/>
            <person name="Karasinski D."/>
            <person name="Kautmanova I."/>
            <person name="Kiss B."/>
            <person name="Kocsube S."/>
            <person name="Kotiranta H."/>
            <person name="LaButti K.M."/>
            <person name="Lechner B.E."/>
            <person name="Liimatainen K."/>
            <person name="Lipzen A."/>
            <person name="Lukacs Z."/>
            <person name="Mihaltcheva S."/>
            <person name="Morgado L.N."/>
            <person name="Niskanen T."/>
            <person name="Noordeloos M.E."/>
            <person name="Ohm R.A."/>
            <person name="Ortiz-Santana B."/>
            <person name="Ovrebo C."/>
            <person name="Racz N."/>
            <person name="Riley R."/>
            <person name="Savchenko A."/>
            <person name="Shiryaev A."/>
            <person name="Soop K."/>
            <person name="Spirin V."/>
            <person name="Szebenyi C."/>
            <person name="Tomsovsky M."/>
            <person name="Tulloss R.E."/>
            <person name="Uehling J."/>
            <person name="Grigoriev I.V."/>
            <person name="Vagvolgyi C."/>
            <person name="Papp T."/>
            <person name="Martin F.M."/>
            <person name="Miettinen O."/>
            <person name="Hibbett D.S."/>
            <person name="Nagy L.G."/>
        </authorList>
    </citation>
    <scope>NUCLEOTIDE SEQUENCE [LARGE SCALE GENOMIC DNA]</scope>
    <source>
        <strain evidence="3 4">CBS 121175</strain>
    </source>
</reference>
<dbReference type="STRING" id="230819.A0A5C3KGG2"/>
<proteinExistence type="predicted"/>
<dbReference type="OrthoDB" id="3014077at2759"/>
<accession>A0A5C3KGG2</accession>
<organism evidence="3 4">
    <name type="scientific">Coprinopsis marcescibilis</name>
    <name type="common">Agaric fungus</name>
    <name type="synonym">Psathyrella marcescibilis</name>
    <dbReference type="NCBI Taxonomy" id="230819"/>
    <lineage>
        <taxon>Eukaryota</taxon>
        <taxon>Fungi</taxon>
        <taxon>Dikarya</taxon>
        <taxon>Basidiomycota</taxon>
        <taxon>Agaricomycotina</taxon>
        <taxon>Agaricomycetes</taxon>
        <taxon>Agaricomycetidae</taxon>
        <taxon>Agaricales</taxon>
        <taxon>Agaricineae</taxon>
        <taxon>Psathyrellaceae</taxon>
        <taxon>Coprinopsis</taxon>
    </lineage>
</organism>
<dbReference type="InterPro" id="IPR027417">
    <property type="entry name" value="P-loop_NTPase"/>
</dbReference>
<sequence length="676" mass="76451">MSILSNAFNTSLENSNLTVVTGIQGNVHINQVSQVSDGMKMLFQHVAPEAIHDASARFDAPRCSEGTREAVQDDIMNWAIPLLKVALDPRFLLWISGAAGTGKSAIQQTISENTDKNRTLLATFFFSHQSLERDNPDKLIPTLAYQIAVKISAVRAHIVAAVINDVSIFTKSPEKQMKALIVDPVLRVIEKDPSAPERWPKLIIIDGLDECKRGGARTQTSFNGGDSAGECQQLVILKTILAAFRSYRLPFRVAIASRPDLPMRDFFSPSGPAGPFTRHIVLNEHYNPDADIRLYLRSAFEVLRLKHSIPLPWPSEKDIETIVESASGQFIYAATVVRFVGDASCRPRENLQLILSVKVVDKKNPFAPLDAMYTTIFRACPDPLGSILALKLTLQIAYNTRFDRYAGNREFSSSDINSLLQLDSCGVARIFGRLYSLVSVPTVQLEDNTEHKPYTVYHRSLAEFLDEPSRCGELFVPSEAILEKICIQFIRTTSAPFNIHHDENCARGCRSNFHGGVMSERIVLVQRKTAVWSGASYLTIDNPICEELVNRAYEPTHLRTELDQCNVDAWVIETISRGNHRQLEYAYFWVHSSNFGCKPWFECSSTCKRWRKAINLQCRRAGWNVPIFRHITSLFISPVHPGQFQSLPINSDLVHFKRNEDRRHWMKRFKPARSYW</sequence>
<evidence type="ECO:0000313" key="3">
    <source>
        <dbReference type="EMBL" id="TFK18753.1"/>
    </source>
</evidence>
<dbReference type="PANTHER" id="PTHR10039">
    <property type="entry name" value="AMELOGENIN"/>
    <property type="match status" value="1"/>
</dbReference>
<feature type="domain" description="Nephrocystin 3-like N-terminal" evidence="2">
    <location>
        <begin position="91"/>
        <end position="214"/>
    </location>
</feature>
<dbReference type="PANTHER" id="PTHR10039:SF17">
    <property type="entry name" value="FUNGAL STAND N-TERMINAL GOODBYE DOMAIN-CONTAINING PROTEIN-RELATED"/>
    <property type="match status" value="1"/>
</dbReference>
<protein>
    <recommendedName>
        <fullName evidence="2">Nephrocystin 3-like N-terminal domain-containing protein</fullName>
    </recommendedName>
</protein>
<keyword evidence="1" id="KW-0677">Repeat</keyword>